<dbReference type="AlphaFoldDB" id="A0A4Z2HQ80"/>
<feature type="region of interest" description="Disordered" evidence="1">
    <location>
        <begin position="287"/>
        <end position="389"/>
    </location>
</feature>
<protein>
    <submittedName>
        <fullName evidence="2">Uncharacterized protein</fullName>
    </submittedName>
</protein>
<feature type="compositionally biased region" description="Basic and acidic residues" evidence="1">
    <location>
        <begin position="352"/>
        <end position="372"/>
    </location>
</feature>
<evidence type="ECO:0000313" key="3">
    <source>
        <dbReference type="Proteomes" id="UP000314294"/>
    </source>
</evidence>
<keyword evidence="3" id="KW-1185">Reference proteome</keyword>
<evidence type="ECO:0000256" key="1">
    <source>
        <dbReference type="SAM" id="MobiDB-lite"/>
    </source>
</evidence>
<name>A0A4Z2HQ80_9TELE</name>
<proteinExistence type="predicted"/>
<dbReference type="OrthoDB" id="9012221at2759"/>
<organism evidence="2 3">
    <name type="scientific">Liparis tanakae</name>
    <name type="common">Tanaka's snailfish</name>
    <dbReference type="NCBI Taxonomy" id="230148"/>
    <lineage>
        <taxon>Eukaryota</taxon>
        <taxon>Metazoa</taxon>
        <taxon>Chordata</taxon>
        <taxon>Craniata</taxon>
        <taxon>Vertebrata</taxon>
        <taxon>Euteleostomi</taxon>
        <taxon>Actinopterygii</taxon>
        <taxon>Neopterygii</taxon>
        <taxon>Teleostei</taxon>
        <taxon>Neoteleostei</taxon>
        <taxon>Acanthomorphata</taxon>
        <taxon>Eupercaria</taxon>
        <taxon>Perciformes</taxon>
        <taxon>Cottioidei</taxon>
        <taxon>Cottales</taxon>
        <taxon>Liparidae</taxon>
        <taxon>Liparis</taxon>
    </lineage>
</organism>
<accession>A0A4Z2HQ80</accession>
<gene>
    <name evidence="2" type="ORF">EYF80_022849</name>
</gene>
<feature type="compositionally biased region" description="Basic and acidic residues" evidence="1">
    <location>
        <begin position="303"/>
        <end position="313"/>
    </location>
</feature>
<dbReference type="EMBL" id="SRLO01000212">
    <property type="protein sequence ID" value="TNN66932.1"/>
    <property type="molecule type" value="Genomic_DNA"/>
</dbReference>
<feature type="compositionally biased region" description="Polar residues" evidence="1">
    <location>
        <begin position="78"/>
        <end position="88"/>
    </location>
</feature>
<dbReference type="Proteomes" id="UP000314294">
    <property type="component" value="Unassembled WGS sequence"/>
</dbReference>
<reference evidence="2 3" key="1">
    <citation type="submission" date="2019-03" db="EMBL/GenBank/DDBJ databases">
        <title>First draft genome of Liparis tanakae, snailfish: a comprehensive survey of snailfish specific genes.</title>
        <authorList>
            <person name="Kim W."/>
            <person name="Song I."/>
            <person name="Jeong J.-H."/>
            <person name="Kim D."/>
            <person name="Kim S."/>
            <person name="Ryu S."/>
            <person name="Song J.Y."/>
            <person name="Lee S.K."/>
        </authorList>
    </citation>
    <scope>NUCLEOTIDE SEQUENCE [LARGE SCALE GENOMIC DNA]</scope>
    <source>
        <tissue evidence="2">Muscle</tissue>
    </source>
</reference>
<sequence>MMNTVQNSLCTQITITRAVEEKKIRSKFNSMLTVLRGEKKMSTVQVKNTVLHPSGQNLRPAAKNGRNSKTPGLRLSGTKGSETSSTVPTRGGPLGFKLPGPDSQREAESRPLRRPPKLAPLELPEEVREARDARRRKVKLIQQEVEPANHELDVRATEPTAGQLKSCARRGPEKAAAGCPLASTEPLKAQRRCTPSRPGVTRPVPVNRLVPVSRLVPVECSVPAKRCVPVNRCVPVSRLVPVECSVPAKRCVPVSRLVPVERSVPAKRCVPVGHLEDVVACQGATAPLRRKPAPPTLSRRVKAQAERDVEAARKNHGAPPPPEEGRRRLRRAQCPKEDQGNSNTSTGGLSADKGELGERAPRVRPHTIEKASRSVPRPPPASAEMLSGKAIKRTPVGISARCALTRQPAAAAGSG</sequence>
<feature type="region of interest" description="Disordered" evidence="1">
    <location>
        <begin position="45"/>
        <end position="120"/>
    </location>
</feature>
<comment type="caution">
    <text evidence="2">The sequence shown here is derived from an EMBL/GenBank/DDBJ whole genome shotgun (WGS) entry which is preliminary data.</text>
</comment>
<evidence type="ECO:0000313" key="2">
    <source>
        <dbReference type="EMBL" id="TNN66932.1"/>
    </source>
</evidence>